<feature type="signal peptide" evidence="7">
    <location>
        <begin position="1"/>
        <end position="26"/>
    </location>
</feature>
<dbReference type="InterPro" id="IPR008969">
    <property type="entry name" value="CarboxyPept-like_regulatory"/>
</dbReference>
<dbReference type="InterPro" id="IPR039426">
    <property type="entry name" value="TonB-dep_rcpt-like"/>
</dbReference>
<keyword evidence="2" id="KW-0813">Transport</keyword>
<dbReference type="SUPFAM" id="SSF56935">
    <property type="entry name" value="Porins"/>
    <property type="match status" value="1"/>
</dbReference>
<dbReference type="AlphaFoldDB" id="A0A9J7BHK3"/>
<keyword evidence="4" id="KW-0812">Transmembrane</keyword>
<evidence type="ECO:0000256" key="2">
    <source>
        <dbReference type="ARBA" id="ARBA00022448"/>
    </source>
</evidence>
<dbReference type="GO" id="GO:0044718">
    <property type="term" value="P:siderophore transmembrane transport"/>
    <property type="evidence" value="ECO:0007669"/>
    <property type="project" value="TreeGrafter"/>
</dbReference>
<keyword evidence="7" id="KW-0732">Signal</keyword>
<dbReference type="GO" id="GO:0015344">
    <property type="term" value="F:siderophore uptake transmembrane transporter activity"/>
    <property type="evidence" value="ECO:0007669"/>
    <property type="project" value="TreeGrafter"/>
</dbReference>
<protein>
    <submittedName>
        <fullName evidence="10">TonB-dependent receptor</fullName>
    </submittedName>
</protein>
<comment type="subcellular location">
    <subcellularLocation>
        <location evidence="1">Cell outer membrane</location>
        <topology evidence="1">Multi-pass membrane protein</topology>
    </subcellularLocation>
</comment>
<dbReference type="RefSeq" id="WP_260791430.1">
    <property type="nucleotide sequence ID" value="NZ_CP093313.1"/>
</dbReference>
<keyword evidence="10" id="KW-0675">Receptor</keyword>
<evidence type="ECO:0000256" key="4">
    <source>
        <dbReference type="ARBA" id="ARBA00022692"/>
    </source>
</evidence>
<reference evidence="10" key="1">
    <citation type="submission" date="2021-04" db="EMBL/GenBank/DDBJ databases">
        <title>Phylogenetic analysis of Acidobacteriaceae.</title>
        <authorList>
            <person name="Qiu L."/>
            <person name="Zhang Q."/>
        </authorList>
    </citation>
    <scope>NUCLEOTIDE SEQUENCE</scope>
    <source>
        <strain evidence="10">DSM 25168</strain>
    </source>
</reference>
<dbReference type="Gene3D" id="2.60.40.1120">
    <property type="entry name" value="Carboxypeptidase-like, regulatory domain"/>
    <property type="match status" value="1"/>
</dbReference>
<feature type="chain" id="PRO_5039909400" evidence="7">
    <location>
        <begin position="27"/>
        <end position="1157"/>
    </location>
</feature>
<dbReference type="InterPro" id="IPR036942">
    <property type="entry name" value="Beta-barrel_TonB_sf"/>
</dbReference>
<dbReference type="Pfam" id="PF13620">
    <property type="entry name" value="CarboxypepD_reg"/>
    <property type="match status" value="1"/>
</dbReference>
<dbReference type="KEGG" id="orp:MOP44_17015"/>
<dbReference type="InterPro" id="IPR012910">
    <property type="entry name" value="Plug_dom"/>
</dbReference>
<evidence type="ECO:0000259" key="8">
    <source>
        <dbReference type="Pfam" id="PF07715"/>
    </source>
</evidence>
<evidence type="ECO:0000256" key="1">
    <source>
        <dbReference type="ARBA" id="ARBA00004571"/>
    </source>
</evidence>
<dbReference type="SUPFAM" id="SSF49464">
    <property type="entry name" value="Carboxypeptidase regulatory domain-like"/>
    <property type="match status" value="1"/>
</dbReference>
<keyword evidence="5" id="KW-0472">Membrane</keyword>
<feature type="domain" description="TonB-dependent receptor plug" evidence="8">
    <location>
        <begin position="140"/>
        <end position="245"/>
    </location>
</feature>
<evidence type="ECO:0000256" key="7">
    <source>
        <dbReference type="SAM" id="SignalP"/>
    </source>
</evidence>
<dbReference type="InterPro" id="IPR057601">
    <property type="entry name" value="Oar-like_b-barrel"/>
</dbReference>
<feature type="domain" description="TonB-dependent transporter Oar-like beta-barrel" evidence="9">
    <location>
        <begin position="251"/>
        <end position="1150"/>
    </location>
</feature>
<dbReference type="Pfam" id="PF25183">
    <property type="entry name" value="OMP_b-brl_4"/>
    <property type="match status" value="1"/>
</dbReference>
<proteinExistence type="predicted"/>
<evidence type="ECO:0000256" key="5">
    <source>
        <dbReference type="ARBA" id="ARBA00023136"/>
    </source>
</evidence>
<evidence type="ECO:0000256" key="6">
    <source>
        <dbReference type="ARBA" id="ARBA00023237"/>
    </source>
</evidence>
<evidence type="ECO:0000256" key="3">
    <source>
        <dbReference type="ARBA" id="ARBA00022452"/>
    </source>
</evidence>
<evidence type="ECO:0000313" key="11">
    <source>
        <dbReference type="Proteomes" id="UP001059380"/>
    </source>
</evidence>
<dbReference type="Pfam" id="PF07715">
    <property type="entry name" value="Plug"/>
    <property type="match status" value="1"/>
</dbReference>
<name>A0A9J7BHK3_9BACT</name>
<dbReference type="PANTHER" id="PTHR30069:SF46">
    <property type="entry name" value="OAR PROTEIN"/>
    <property type="match status" value="1"/>
</dbReference>
<dbReference type="PANTHER" id="PTHR30069">
    <property type="entry name" value="TONB-DEPENDENT OUTER MEMBRANE RECEPTOR"/>
    <property type="match status" value="1"/>
</dbReference>
<organism evidence="10 11">
    <name type="scientific">Occallatibacter riparius</name>
    <dbReference type="NCBI Taxonomy" id="1002689"/>
    <lineage>
        <taxon>Bacteria</taxon>
        <taxon>Pseudomonadati</taxon>
        <taxon>Acidobacteriota</taxon>
        <taxon>Terriglobia</taxon>
        <taxon>Terriglobales</taxon>
        <taxon>Acidobacteriaceae</taxon>
        <taxon>Occallatibacter</taxon>
    </lineage>
</organism>
<evidence type="ECO:0000313" key="10">
    <source>
        <dbReference type="EMBL" id="UWZ82272.1"/>
    </source>
</evidence>
<gene>
    <name evidence="10" type="ORF">MOP44_17015</name>
</gene>
<keyword evidence="6" id="KW-0998">Cell outer membrane</keyword>
<keyword evidence="3" id="KW-1134">Transmembrane beta strand</keyword>
<keyword evidence="11" id="KW-1185">Reference proteome</keyword>
<dbReference type="Gene3D" id="2.40.170.20">
    <property type="entry name" value="TonB-dependent receptor, beta-barrel domain"/>
    <property type="match status" value="1"/>
</dbReference>
<dbReference type="GO" id="GO:0009279">
    <property type="term" value="C:cell outer membrane"/>
    <property type="evidence" value="ECO:0007669"/>
    <property type="project" value="UniProtKB-SubCell"/>
</dbReference>
<dbReference type="EMBL" id="CP093313">
    <property type="protein sequence ID" value="UWZ82272.1"/>
    <property type="molecule type" value="Genomic_DNA"/>
</dbReference>
<accession>A0A9J7BHK3</accession>
<evidence type="ECO:0000259" key="9">
    <source>
        <dbReference type="Pfam" id="PF25183"/>
    </source>
</evidence>
<dbReference type="Proteomes" id="UP001059380">
    <property type="component" value="Chromosome"/>
</dbReference>
<sequence length="1157" mass="122734">MRLIDWQRGFLLSCILLLSALGNSQAPGTGAIRGMIYDPAGRTVPNATVSVEQQATHALRSTISDAAGAFEAPLLAPGNYVVRVSADGFAQSRSQAIAVVVSETSSVEIRLALAAAKATVEVTANEQIATTESSALGRAVDEQAITALPLSNRNFTQILSLSPGVTVGLPDATQPGRGTQDVIANGGKTTANNIQFNGVDANNLAQNSAASDGEEVGVAVPAPDTIQEFKVQTGNYDATYGRGTGANVDVVSRTGTNRFHGTAWEFLRNDALNANDFFSKLTGQPRPVLKQNQFGAALGGPILRNKTFFFVAYQGLRSSNGVGTELTTFLPQLTSDRSAATLGAQFCAYPTAAGGTQLKCNGSNINPVALKLLNFKLPNGQFAVPSPQILLPADPGQMPIGESTYATPATYNEDQYTGDFDHSFSNKNTASARLFYSRAPTVNPFSPNAANVPGWGTNEVDKNVMVVASDTHVVNSNLINVGRLGYMRFDGKSSVEAPILASDVGTQSPTGLAGPGILAPGVTVDGLFTIGDAGTPSQTQRTNSYIAQDTVSLTRRRNFIRFGAEVKRHQVMIDAPFAASGLLDIRTFSDFLLGQSAQQNGSPNGLSNVTSSGGSSGIFRKDERYSDFATFVQDDVKLTPSLTINAGLRYEVFGPPSEIHGRLVTFDPTIATLTAPATGTLSGFVVASNFPDSVPQGVKQTDRRGVWPTRYTDVSPRFGFAYHASNHPDLVVRGGYGIYFDRLAGGLAENLVSQPPFSTIQLFSGSQNGGASLTTPFNPLLPSAESYPIFIQRIPAIKNCDPSTSNCGGGPTVVGLSTKMVDPYTQEYNLNVQVGMGWNTLAEIGYVGTRTLHVAGCAEFNQSLLASASAPVYGETINSAGNVVLRAPYQGIAPGSLECATAYDSNYNGLQASATKRLSKGLQFLGSYTWSRTLDQTSGSSGSQVFELWLLTNDQRNPRQSYGPTDFDRTHRGVFSFTYDIPGARTSSAFVRTLTSNWLASGILVLQSGTPITVLDFGAGAVYGNYPFENRAQLSGKRIATPGSLYSRVIGTYLDANGFTDAPLAPNAAGPGDTDFGNSGVGVVRGPGQRNMDLAIERTIPILEQHSVHVRGEFFNLTNTPNFANPLNIVNFGPAFGKITTKSNNPRIIQIALKYQF</sequence>